<dbReference type="EMBL" id="AEVN01000006">
    <property type="protein sequence ID" value="EFY05854.1"/>
    <property type="molecule type" value="Genomic_DNA"/>
</dbReference>
<dbReference type="HOGENOM" id="CLU_3187074_0_0_9"/>
<accession>E8LBG8</accession>
<sequence length="46" mass="5366">MYREKSKADGKIAENNKKFAYSYPKNAFRVGANCRVYLIIKLPKIQ</sequence>
<proteinExistence type="predicted"/>
<evidence type="ECO:0000313" key="1">
    <source>
        <dbReference type="EMBL" id="EFY05854.1"/>
    </source>
</evidence>
<name>E8LBG8_9FIRM</name>
<comment type="caution">
    <text evidence="1">The sequence shown here is derived from an EMBL/GenBank/DDBJ whole genome shotgun (WGS) entry which is preliminary data.</text>
</comment>
<dbReference type="Proteomes" id="UP000004923">
    <property type="component" value="Unassembled WGS sequence"/>
</dbReference>
<evidence type="ECO:0000313" key="2">
    <source>
        <dbReference type="Proteomes" id="UP000004923"/>
    </source>
</evidence>
<dbReference type="AlphaFoldDB" id="E8LBG8"/>
<organism evidence="1 2">
    <name type="scientific">Phascolarctobacterium succinatutens YIT 12067</name>
    <dbReference type="NCBI Taxonomy" id="626939"/>
    <lineage>
        <taxon>Bacteria</taxon>
        <taxon>Bacillati</taxon>
        <taxon>Bacillota</taxon>
        <taxon>Negativicutes</taxon>
        <taxon>Acidaminococcales</taxon>
        <taxon>Acidaminococcaceae</taxon>
        <taxon>Phascolarctobacterium</taxon>
    </lineage>
</organism>
<protein>
    <submittedName>
        <fullName evidence="1">Uncharacterized protein</fullName>
    </submittedName>
</protein>
<keyword evidence="2" id="KW-1185">Reference proteome</keyword>
<reference evidence="1 2" key="1">
    <citation type="submission" date="2011-01" db="EMBL/GenBank/DDBJ databases">
        <authorList>
            <person name="Weinstock G."/>
            <person name="Sodergren E."/>
            <person name="Clifton S."/>
            <person name="Fulton L."/>
            <person name="Fulton B."/>
            <person name="Courtney L."/>
            <person name="Fronick C."/>
            <person name="Harrison M."/>
            <person name="Strong C."/>
            <person name="Farmer C."/>
            <person name="Delahaunty K."/>
            <person name="Markovic C."/>
            <person name="Hall O."/>
            <person name="Minx P."/>
            <person name="Tomlinson C."/>
            <person name="Mitreva M."/>
            <person name="Hou S."/>
            <person name="Chen J."/>
            <person name="Wollam A."/>
            <person name="Pepin K.H."/>
            <person name="Johnson M."/>
            <person name="Bhonagiri V."/>
            <person name="Zhang X."/>
            <person name="Suruliraj S."/>
            <person name="Warren W."/>
            <person name="Chinwalla A."/>
            <person name="Mardis E.R."/>
            <person name="Wilson R.K."/>
        </authorList>
    </citation>
    <scope>NUCLEOTIDE SEQUENCE [LARGE SCALE GENOMIC DNA]</scope>
    <source>
        <strain evidence="1 2">YIT 12067</strain>
    </source>
</reference>
<gene>
    <name evidence="1" type="ORF">HMPREF9443_00179</name>
</gene>